<feature type="transmembrane region" description="Helical" evidence="8">
    <location>
        <begin position="300"/>
        <end position="323"/>
    </location>
</feature>
<feature type="transmembrane region" description="Helical" evidence="8">
    <location>
        <begin position="335"/>
        <end position="358"/>
    </location>
</feature>
<dbReference type="PANTHER" id="PTHR33406">
    <property type="entry name" value="MEMBRANE PROTEIN MJ1562-RELATED"/>
    <property type="match status" value="1"/>
</dbReference>
<feature type="transmembrane region" description="Helical" evidence="8">
    <location>
        <begin position="621"/>
        <end position="649"/>
    </location>
</feature>
<keyword evidence="6 8" id="KW-0472">Membrane</keyword>
<feature type="transmembrane region" description="Helical" evidence="8">
    <location>
        <begin position="393"/>
        <end position="412"/>
    </location>
</feature>
<evidence type="ECO:0000256" key="6">
    <source>
        <dbReference type="ARBA" id="ARBA00023136"/>
    </source>
</evidence>
<feature type="transmembrane region" description="Helical" evidence="8">
    <location>
        <begin position="661"/>
        <end position="691"/>
    </location>
</feature>
<proteinExistence type="inferred from homology"/>
<dbReference type="InterPro" id="IPR004869">
    <property type="entry name" value="MMPL_dom"/>
</dbReference>
<evidence type="ECO:0000256" key="4">
    <source>
        <dbReference type="ARBA" id="ARBA00022692"/>
    </source>
</evidence>
<evidence type="ECO:0000256" key="5">
    <source>
        <dbReference type="ARBA" id="ARBA00022989"/>
    </source>
</evidence>
<evidence type="ECO:0000256" key="1">
    <source>
        <dbReference type="ARBA" id="ARBA00004651"/>
    </source>
</evidence>
<dbReference type="InterPro" id="IPR050545">
    <property type="entry name" value="Mycobact_MmpL"/>
</dbReference>
<feature type="transmembrane region" description="Helical" evidence="8">
    <location>
        <begin position="206"/>
        <end position="239"/>
    </location>
</feature>
<evidence type="ECO:0000256" key="3">
    <source>
        <dbReference type="ARBA" id="ARBA00022475"/>
    </source>
</evidence>
<sequence>MSSRHWARSLVAVPAAVLCAVGRAIRTFVVAGRWFVLAGWIALAVAAVVVPSPGNGGGSTADVGGLLPPGSEAVAVQERSLELFRVPVLSETSVVVHDPEGLDPLTRADVALWALAHVQAQLEGTAPPSGEQVVAAVPIPTSDPETAVTYLYVSGGTSLAEATALARQYANHFDIDPSVRTYVTGFTPARVAQAEYLSSRLLVFELATLVLIAVVVALTFRSLVAPVVVLFVAGLGYVVGVHVLDAAASALGFALPDELRPLTAALLIGVVTDYCVLFFSSFRRQLDRGLDRHEAARRVVLTEGPIVAVAGVTVAAGTAALLVADFALFRAFGPALSLTVVVGLVVSLTLVPAVLAVLGARLFAPSRAGGRTLDRSAGPATRWLARALSGRRGALAGLVLGVGVLVPGALPLSDMQLGVSFTTALPDDDPVRVGAQVLEDTGVRGVTAPTEVILEGEGVSAQRDALTRFQEELAALPGVAEVLGPAQNPLPEEYGIVFSTDGDAARFIVVFDSDPLAAPAIADLRQLQDRVDTLVAEAGVEDVTVGVTGQTAVAAELAAITRAELGRVVIAVLLVELVILALFLRAILAPLVLLLLSALGVATALGLTVVVFQVLLGEPGLTFYVPFATAVLLLALGSDYLVFVVGAIWEQAARRPLAQAIAVALPATARAVSAAGLILAATFAMVAIIPLSTFRQIAFTMAVGLLIDTFLTRPVLTPAALTLLGRAGGWPGDRIRTTDARTGAEEQSGLLEQEAERSRESSAVQATVGGGAR</sequence>
<evidence type="ECO:0000259" key="9">
    <source>
        <dbReference type="Pfam" id="PF03176"/>
    </source>
</evidence>
<feature type="domain" description="Membrane transport protein MMPL" evidence="9">
    <location>
        <begin position="461"/>
        <end position="737"/>
    </location>
</feature>
<dbReference type="Gene3D" id="1.20.1640.10">
    <property type="entry name" value="Multidrug efflux transporter AcrB transmembrane domain"/>
    <property type="match status" value="2"/>
</dbReference>
<feature type="transmembrane region" description="Helical" evidence="8">
    <location>
        <begin position="591"/>
        <end position="615"/>
    </location>
</feature>
<keyword evidence="3" id="KW-1003">Cell membrane</keyword>
<feature type="transmembrane region" description="Helical" evidence="8">
    <location>
        <begin position="565"/>
        <end position="584"/>
    </location>
</feature>
<name>A0A1H9ZE41_9ACTN</name>
<evidence type="ECO:0000256" key="2">
    <source>
        <dbReference type="ARBA" id="ARBA00010157"/>
    </source>
</evidence>
<keyword evidence="4 8" id="KW-0812">Transmembrane</keyword>
<keyword evidence="5 8" id="KW-1133">Transmembrane helix</keyword>
<dbReference type="EMBL" id="FOIE01000001">
    <property type="protein sequence ID" value="SES79895.1"/>
    <property type="molecule type" value="Genomic_DNA"/>
</dbReference>
<comment type="subcellular location">
    <subcellularLocation>
        <location evidence="1">Cell membrane</location>
        <topology evidence="1">Multi-pass membrane protein</topology>
    </subcellularLocation>
</comment>
<feature type="compositionally biased region" description="Basic and acidic residues" evidence="7">
    <location>
        <begin position="734"/>
        <end position="744"/>
    </location>
</feature>
<evidence type="ECO:0000256" key="8">
    <source>
        <dbReference type="SAM" id="Phobius"/>
    </source>
</evidence>
<keyword evidence="11" id="KW-1185">Reference proteome</keyword>
<evidence type="ECO:0000313" key="11">
    <source>
        <dbReference type="Proteomes" id="UP000198507"/>
    </source>
</evidence>
<dbReference type="PANTHER" id="PTHR33406:SF6">
    <property type="entry name" value="MEMBRANE PROTEIN YDGH-RELATED"/>
    <property type="match status" value="1"/>
</dbReference>
<dbReference type="OrthoDB" id="2365435at2"/>
<reference evidence="11" key="1">
    <citation type="submission" date="2016-10" db="EMBL/GenBank/DDBJ databases">
        <authorList>
            <person name="Varghese N."/>
            <person name="Submissions S."/>
        </authorList>
    </citation>
    <scope>NUCLEOTIDE SEQUENCE [LARGE SCALE GENOMIC DNA]</scope>
    <source>
        <strain evidence="11">DSM 44209</strain>
    </source>
</reference>
<protein>
    <submittedName>
        <fullName evidence="10">Putative drug exporter of the RND superfamily</fullName>
    </submittedName>
</protein>
<dbReference type="GO" id="GO:0005886">
    <property type="term" value="C:plasma membrane"/>
    <property type="evidence" value="ECO:0007669"/>
    <property type="project" value="UniProtKB-SubCell"/>
</dbReference>
<feature type="transmembrane region" description="Helical" evidence="8">
    <location>
        <begin position="34"/>
        <end position="50"/>
    </location>
</feature>
<evidence type="ECO:0000313" key="10">
    <source>
        <dbReference type="EMBL" id="SES79895.1"/>
    </source>
</evidence>
<dbReference type="SUPFAM" id="SSF82866">
    <property type="entry name" value="Multidrug efflux transporter AcrB transmembrane domain"/>
    <property type="match status" value="2"/>
</dbReference>
<comment type="similarity">
    <text evidence="2">Belongs to the resistance-nodulation-cell division (RND) (TC 2.A.6) family. MmpL subfamily.</text>
</comment>
<dbReference type="Proteomes" id="UP000198507">
    <property type="component" value="Unassembled WGS sequence"/>
</dbReference>
<dbReference type="RefSeq" id="WP_091438672.1">
    <property type="nucleotide sequence ID" value="NZ_FOIE01000001.1"/>
</dbReference>
<feature type="region of interest" description="Disordered" evidence="7">
    <location>
        <begin position="734"/>
        <end position="773"/>
    </location>
</feature>
<dbReference type="AlphaFoldDB" id="A0A1H9ZE41"/>
<dbReference type="Pfam" id="PF03176">
    <property type="entry name" value="MMPL"/>
    <property type="match status" value="2"/>
</dbReference>
<evidence type="ECO:0000256" key="7">
    <source>
        <dbReference type="SAM" id="MobiDB-lite"/>
    </source>
</evidence>
<feature type="domain" description="Membrane transport protein MMPL" evidence="9">
    <location>
        <begin position="140"/>
        <end position="383"/>
    </location>
</feature>
<gene>
    <name evidence="10" type="ORF">SAMN04488546_0547</name>
</gene>
<accession>A0A1H9ZE41</accession>
<organism evidence="10 11">
    <name type="scientific">Geodermatophilus poikilotrophus</name>
    <dbReference type="NCBI Taxonomy" id="1333667"/>
    <lineage>
        <taxon>Bacteria</taxon>
        <taxon>Bacillati</taxon>
        <taxon>Actinomycetota</taxon>
        <taxon>Actinomycetes</taxon>
        <taxon>Geodermatophilales</taxon>
        <taxon>Geodermatophilaceae</taxon>
        <taxon>Geodermatophilus</taxon>
    </lineage>
</organism>
<feature type="transmembrane region" description="Helical" evidence="8">
    <location>
        <begin position="259"/>
        <end position="279"/>
    </location>
</feature>